<keyword evidence="5 7" id="KW-1133">Transmembrane helix</keyword>
<comment type="caution">
    <text evidence="9">The sequence shown here is derived from an EMBL/GenBank/DDBJ whole genome shotgun (WGS) entry which is preliminary data.</text>
</comment>
<evidence type="ECO:0000256" key="4">
    <source>
        <dbReference type="ARBA" id="ARBA00022692"/>
    </source>
</evidence>
<evidence type="ECO:0000256" key="1">
    <source>
        <dbReference type="ARBA" id="ARBA00004141"/>
    </source>
</evidence>
<proteinExistence type="inferred from homology"/>
<feature type="transmembrane region" description="Helical" evidence="7">
    <location>
        <begin position="472"/>
        <end position="494"/>
    </location>
</feature>
<dbReference type="Pfam" id="PF07690">
    <property type="entry name" value="MFS_1"/>
    <property type="match status" value="1"/>
</dbReference>
<accession>A0A3M9N680</accession>
<evidence type="ECO:0000256" key="6">
    <source>
        <dbReference type="ARBA" id="ARBA00023136"/>
    </source>
</evidence>
<evidence type="ECO:0000313" key="10">
    <source>
        <dbReference type="Proteomes" id="UP000267223"/>
    </source>
</evidence>
<name>A0A3M9N680_9BACT</name>
<dbReference type="PANTHER" id="PTHR23511:SF34">
    <property type="entry name" value="SYNAPTIC VESICLE GLYCOPROTEIN 2"/>
    <property type="match status" value="1"/>
</dbReference>
<feature type="transmembrane region" description="Helical" evidence="7">
    <location>
        <begin position="147"/>
        <end position="169"/>
    </location>
</feature>
<evidence type="ECO:0000313" key="9">
    <source>
        <dbReference type="EMBL" id="RNI32807.1"/>
    </source>
</evidence>
<dbReference type="Proteomes" id="UP000267223">
    <property type="component" value="Unassembled WGS sequence"/>
</dbReference>
<keyword evidence="10" id="KW-1185">Reference proteome</keyword>
<dbReference type="PROSITE" id="PS50850">
    <property type="entry name" value="MFS"/>
    <property type="match status" value="1"/>
</dbReference>
<reference evidence="9 10" key="1">
    <citation type="submission" date="2018-11" db="EMBL/GenBank/DDBJ databases">
        <title>Draft genome sequence of Ferruginibacter sp. BO-59.</title>
        <authorList>
            <person name="Im W.T."/>
        </authorList>
    </citation>
    <scope>NUCLEOTIDE SEQUENCE [LARGE SCALE GENOMIC DNA]</scope>
    <source>
        <strain evidence="9 10">BO-59</strain>
    </source>
</reference>
<dbReference type="OrthoDB" id="9787026at2"/>
<dbReference type="InterPro" id="IPR011701">
    <property type="entry name" value="MFS"/>
</dbReference>
<feature type="transmembrane region" description="Helical" evidence="7">
    <location>
        <begin position="436"/>
        <end position="460"/>
    </location>
</feature>
<evidence type="ECO:0000256" key="3">
    <source>
        <dbReference type="ARBA" id="ARBA00022448"/>
    </source>
</evidence>
<feature type="domain" description="Major facilitator superfamily (MFS) profile" evidence="8">
    <location>
        <begin position="107"/>
        <end position="525"/>
    </location>
</feature>
<feature type="transmembrane region" description="Helical" evidence="7">
    <location>
        <begin position="409"/>
        <end position="430"/>
    </location>
</feature>
<feature type="transmembrane region" description="Helical" evidence="7">
    <location>
        <begin position="20"/>
        <end position="39"/>
    </location>
</feature>
<keyword evidence="3" id="KW-0813">Transport</keyword>
<comment type="subcellular location">
    <subcellularLocation>
        <location evidence="1">Membrane</location>
        <topology evidence="1">Multi-pass membrane protein</topology>
    </subcellularLocation>
</comment>
<evidence type="ECO:0000256" key="5">
    <source>
        <dbReference type="ARBA" id="ARBA00022989"/>
    </source>
</evidence>
<evidence type="ECO:0000256" key="7">
    <source>
        <dbReference type="SAM" id="Phobius"/>
    </source>
</evidence>
<feature type="transmembrane region" description="Helical" evidence="7">
    <location>
        <begin position="103"/>
        <end position="127"/>
    </location>
</feature>
<organism evidence="9 10">
    <name type="scientific">Hanamia caeni</name>
    <dbReference type="NCBI Taxonomy" id="2294116"/>
    <lineage>
        <taxon>Bacteria</taxon>
        <taxon>Pseudomonadati</taxon>
        <taxon>Bacteroidota</taxon>
        <taxon>Chitinophagia</taxon>
        <taxon>Chitinophagales</taxon>
        <taxon>Chitinophagaceae</taxon>
        <taxon>Hanamia</taxon>
    </lineage>
</organism>
<dbReference type="CDD" id="cd17316">
    <property type="entry name" value="MFS_SV2_like"/>
    <property type="match status" value="1"/>
</dbReference>
<dbReference type="RefSeq" id="WP_123122461.1">
    <property type="nucleotide sequence ID" value="NZ_RJJR01000023.1"/>
</dbReference>
<dbReference type="Gene3D" id="1.20.1250.20">
    <property type="entry name" value="MFS general substrate transporter like domains"/>
    <property type="match status" value="1"/>
</dbReference>
<gene>
    <name evidence="9" type="ORF">EFY79_19630</name>
</gene>
<feature type="transmembrane region" description="Helical" evidence="7">
    <location>
        <begin position="500"/>
        <end position="522"/>
    </location>
</feature>
<dbReference type="EMBL" id="RJJR01000023">
    <property type="protein sequence ID" value="RNI32807.1"/>
    <property type="molecule type" value="Genomic_DNA"/>
</dbReference>
<comment type="similarity">
    <text evidence="2">Belongs to the major facilitator superfamily. Sugar transporter (TC 2.A.1.1) family.</text>
</comment>
<dbReference type="GO" id="GO:0022857">
    <property type="term" value="F:transmembrane transporter activity"/>
    <property type="evidence" value="ECO:0007669"/>
    <property type="project" value="InterPro"/>
</dbReference>
<dbReference type="InterPro" id="IPR036259">
    <property type="entry name" value="MFS_trans_sf"/>
</dbReference>
<dbReference type="AlphaFoldDB" id="A0A3M9N680"/>
<feature type="transmembrane region" description="Helical" evidence="7">
    <location>
        <begin position="339"/>
        <end position="360"/>
    </location>
</feature>
<feature type="transmembrane region" description="Helical" evidence="7">
    <location>
        <begin position="237"/>
        <end position="260"/>
    </location>
</feature>
<protein>
    <submittedName>
        <fullName evidence="9">MFS transporter</fullName>
    </submittedName>
</protein>
<dbReference type="PANTHER" id="PTHR23511">
    <property type="entry name" value="SYNAPTIC VESICLE GLYCOPROTEIN 2"/>
    <property type="match status" value="1"/>
</dbReference>
<feature type="transmembrane region" description="Helical" evidence="7">
    <location>
        <begin position="380"/>
        <end position="402"/>
    </location>
</feature>
<evidence type="ECO:0000259" key="8">
    <source>
        <dbReference type="PROSITE" id="PS50850"/>
    </source>
</evidence>
<feature type="transmembrane region" description="Helical" evidence="7">
    <location>
        <begin position="59"/>
        <end position="82"/>
    </location>
</feature>
<keyword evidence="6 7" id="KW-0472">Membrane</keyword>
<keyword evidence="4 7" id="KW-0812">Transmembrane</keyword>
<feature type="transmembrane region" description="Helical" evidence="7">
    <location>
        <begin position="181"/>
        <end position="202"/>
    </location>
</feature>
<sequence>MGDTKLNNPVQKINFRSKSAFWVGFLSVAVGVALQIPMYTNAAGMDYKLVGMPMSTGMYVGMALSIIGLAITLYSLLPASAIKENNDYHFKVRALDDAPINKTHIGLLFVMAIAITIDVMKPTILSFVVPGMAREYGLKSPVNPDGIIPVAFLPLCGITGTVLGSFLWGWLGDKIGRRSSILMAGVTFIATSPCGCMPEFWMNCVMCLLMGYGVGGMLPVLFTLMAESIPARHRGWLMVLIGGDIAGAYVITSALASWLVPEYSWRILWLIGFPTGFMLILLNRWIPESPRYLLNHRRFKEAQQVMKRYGAVAIKEKIMTIHVETRIKDQFKQLFRPPFLGITATLTLLALGGGFVEFGFELWIPSNLQHLGFTSADSFAILRNAALIGFPLNFLVAWIYGFWSSKKTIVLLTLLTAASMVGFLFAGNSIVQHKVWLYVLLVIPIWGISSVISILSAYAAEIYPTRIRSRGSGLVAGFSKFGGVLVIALVVFAIAPPSIAATAIIGAVPLVLAALSIIFFGVETRKRQLEEITAEQLSHISAYDESSDNVENF</sequence>
<dbReference type="GO" id="GO:0016020">
    <property type="term" value="C:membrane"/>
    <property type="evidence" value="ECO:0007669"/>
    <property type="project" value="UniProtKB-SubCell"/>
</dbReference>
<evidence type="ECO:0000256" key="2">
    <source>
        <dbReference type="ARBA" id="ARBA00010992"/>
    </source>
</evidence>
<dbReference type="InterPro" id="IPR020846">
    <property type="entry name" value="MFS_dom"/>
</dbReference>
<feature type="transmembrane region" description="Helical" evidence="7">
    <location>
        <begin position="208"/>
        <end position="225"/>
    </location>
</feature>
<dbReference type="SUPFAM" id="SSF103473">
    <property type="entry name" value="MFS general substrate transporter"/>
    <property type="match status" value="1"/>
</dbReference>
<feature type="transmembrane region" description="Helical" evidence="7">
    <location>
        <begin position="266"/>
        <end position="286"/>
    </location>
</feature>